<comment type="caution">
    <text evidence="2">The sequence shown here is derived from an EMBL/GenBank/DDBJ whole genome shotgun (WGS) entry which is preliminary data.</text>
</comment>
<feature type="transmembrane region" description="Helical" evidence="1">
    <location>
        <begin position="6"/>
        <end position="28"/>
    </location>
</feature>
<keyword evidence="1" id="KW-0472">Membrane</keyword>
<protein>
    <submittedName>
        <fullName evidence="2">GDYXXLXY domain-containing protein</fullName>
    </submittedName>
</protein>
<keyword evidence="3" id="KW-1185">Reference proteome</keyword>
<keyword evidence="1" id="KW-0812">Transmembrane</keyword>
<gene>
    <name evidence="2" type="ORF">JR050_05500</name>
</gene>
<name>A0ABS2DHX3_9BACI</name>
<proteinExistence type="predicted"/>
<dbReference type="Pfam" id="PF14345">
    <property type="entry name" value="GDYXXLXY"/>
    <property type="match status" value="1"/>
</dbReference>
<dbReference type="EMBL" id="JAFELM010000019">
    <property type="protein sequence ID" value="MBM6617128.1"/>
    <property type="molecule type" value="Genomic_DNA"/>
</dbReference>
<accession>A0ABS2DHX3</accession>
<reference evidence="2 3" key="1">
    <citation type="submission" date="2021-02" db="EMBL/GenBank/DDBJ databases">
        <title>Bacillus sp. RD4P76, an endophyte from a halophyte.</title>
        <authorList>
            <person name="Sun J.-Q."/>
        </authorList>
    </citation>
    <scope>NUCLEOTIDE SEQUENCE [LARGE SCALE GENOMIC DNA]</scope>
    <source>
        <strain evidence="2 3">RD4P76</strain>
    </source>
</reference>
<dbReference type="RefSeq" id="WP_204202515.1">
    <property type="nucleotide sequence ID" value="NZ_JAFELM010000019.1"/>
</dbReference>
<evidence type="ECO:0000313" key="3">
    <source>
        <dbReference type="Proteomes" id="UP001518925"/>
    </source>
</evidence>
<dbReference type="Proteomes" id="UP001518925">
    <property type="component" value="Unassembled WGS sequence"/>
</dbReference>
<evidence type="ECO:0000256" key="1">
    <source>
        <dbReference type="SAM" id="Phobius"/>
    </source>
</evidence>
<organism evidence="2 3">
    <name type="scientific">Bacillus suaedaesalsae</name>
    <dbReference type="NCBI Taxonomy" id="2810349"/>
    <lineage>
        <taxon>Bacteria</taxon>
        <taxon>Bacillati</taxon>
        <taxon>Bacillota</taxon>
        <taxon>Bacilli</taxon>
        <taxon>Bacillales</taxon>
        <taxon>Bacillaceae</taxon>
        <taxon>Bacillus</taxon>
    </lineage>
</organism>
<keyword evidence="1" id="KW-1133">Transmembrane helix</keyword>
<sequence length="172" mass="19746">MNKRLLFYGVILLQVLFLLGMAGSYFAIDKVGQEIRLKTIPIDPRDLFYGDYVTLQYEISNVPKKLWLSEELPDYGDRVYVLVDKGETYHKVVAASLEKLEVGEGEVLLSGRYLYEVDTSALFVEYGIEQYYIPENTGKEIENSSGNVEVYVKIAPWGQMKIDRIVEVDEKK</sequence>
<dbReference type="InterPro" id="IPR025833">
    <property type="entry name" value="GDYXXLXY"/>
</dbReference>
<evidence type="ECO:0000313" key="2">
    <source>
        <dbReference type="EMBL" id="MBM6617128.1"/>
    </source>
</evidence>